<dbReference type="Gene3D" id="3.40.50.2300">
    <property type="match status" value="1"/>
</dbReference>
<feature type="domain" description="HTH LytTR-type" evidence="5">
    <location>
        <begin position="131"/>
        <end position="230"/>
    </location>
</feature>
<keyword evidence="3" id="KW-0597">Phosphoprotein</keyword>
<dbReference type="InterPro" id="IPR007492">
    <property type="entry name" value="LytTR_DNA-bd_dom"/>
</dbReference>
<feature type="domain" description="Response regulatory" evidence="4">
    <location>
        <begin position="3"/>
        <end position="123"/>
    </location>
</feature>
<evidence type="ECO:0000313" key="7">
    <source>
        <dbReference type="Proteomes" id="UP000657421"/>
    </source>
</evidence>
<keyword evidence="7" id="KW-1185">Reference proteome</keyword>
<dbReference type="Pfam" id="PF04397">
    <property type="entry name" value="LytTR"/>
    <property type="match status" value="1"/>
</dbReference>
<dbReference type="InterPro" id="IPR011006">
    <property type="entry name" value="CheY-like_superfamily"/>
</dbReference>
<sequence length="251" mass="29785">MKRIVLCDDVELERQILKELLTLYFEEMGEEISVIEYESGEALITDVEEGLLEADLLFLDIFMKNMNGMETARRLREMKRKGPIVFLTASPDFAIESYEVQASGYLLKPYDAEKIKELTARLLKDDSKRRIAVKSKRQYRYPYIDDIMYIDSDRHMVTLHMKDGTEIITQEKLGDLKKRIGDNRFLHCHQSYLVNMDYIRDAQDDFILADDTTVPIRVRGRKNIIDRYHNYFLSHNEQKEEWKRKRDLSVI</sequence>
<evidence type="ECO:0000313" key="6">
    <source>
        <dbReference type="EMBL" id="MBC8573936.1"/>
    </source>
</evidence>
<comment type="caution">
    <text evidence="6">The sequence shown here is derived from an EMBL/GenBank/DDBJ whole genome shotgun (WGS) entry which is preliminary data.</text>
</comment>
<dbReference type="PROSITE" id="PS50110">
    <property type="entry name" value="RESPONSE_REGULATORY"/>
    <property type="match status" value="1"/>
</dbReference>
<dbReference type="Proteomes" id="UP000657421">
    <property type="component" value="Unassembled WGS sequence"/>
</dbReference>
<dbReference type="PANTHER" id="PTHR37299">
    <property type="entry name" value="TRANSCRIPTIONAL REGULATOR-RELATED"/>
    <property type="match status" value="1"/>
</dbReference>
<evidence type="ECO:0000259" key="4">
    <source>
        <dbReference type="PROSITE" id="PS50110"/>
    </source>
</evidence>
<comment type="function">
    <text evidence="2">May play the central regulatory role in sporulation. It may be an element of the effector pathway responsible for the activation of sporulation genes in response to nutritional stress. Spo0A may act in concert with spo0H (a sigma factor) to control the expression of some genes that are critical to the sporulation process.</text>
</comment>
<dbReference type="EMBL" id="JACRSZ010000014">
    <property type="protein sequence ID" value="MBC8573936.1"/>
    <property type="molecule type" value="Genomic_DNA"/>
</dbReference>
<dbReference type="RefSeq" id="WP_249309361.1">
    <property type="nucleotide sequence ID" value="NZ_JACRSZ010000014.1"/>
</dbReference>
<evidence type="ECO:0000256" key="2">
    <source>
        <dbReference type="ARBA" id="ARBA00024867"/>
    </source>
</evidence>
<name>A0ABR7NC05_9FIRM</name>
<dbReference type="Gene3D" id="2.40.50.1020">
    <property type="entry name" value="LytTr DNA-binding domain"/>
    <property type="match status" value="1"/>
</dbReference>
<dbReference type="InterPro" id="IPR001789">
    <property type="entry name" value="Sig_transdc_resp-reg_receiver"/>
</dbReference>
<dbReference type="PROSITE" id="PS50930">
    <property type="entry name" value="HTH_LYTTR"/>
    <property type="match status" value="1"/>
</dbReference>
<organism evidence="6 7">
    <name type="scientific">Jingyaoa shaoxingensis</name>
    <dbReference type="NCBI Taxonomy" id="2763671"/>
    <lineage>
        <taxon>Bacteria</taxon>
        <taxon>Bacillati</taxon>
        <taxon>Bacillota</taxon>
        <taxon>Clostridia</taxon>
        <taxon>Lachnospirales</taxon>
        <taxon>Lachnospiraceae</taxon>
        <taxon>Jingyaoa</taxon>
    </lineage>
</organism>
<dbReference type="SMART" id="SM00448">
    <property type="entry name" value="REC"/>
    <property type="match status" value="1"/>
</dbReference>
<evidence type="ECO:0000256" key="1">
    <source>
        <dbReference type="ARBA" id="ARBA00018672"/>
    </source>
</evidence>
<evidence type="ECO:0000259" key="5">
    <source>
        <dbReference type="PROSITE" id="PS50930"/>
    </source>
</evidence>
<gene>
    <name evidence="6" type="ORF">H8716_12695</name>
</gene>
<evidence type="ECO:0000256" key="3">
    <source>
        <dbReference type="PROSITE-ProRule" id="PRU00169"/>
    </source>
</evidence>
<reference evidence="6 7" key="1">
    <citation type="submission" date="2020-08" db="EMBL/GenBank/DDBJ databases">
        <title>Genome public.</title>
        <authorList>
            <person name="Liu C."/>
            <person name="Sun Q."/>
        </authorList>
    </citation>
    <scope>NUCLEOTIDE SEQUENCE [LARGE SCALE GENOMIC DNA]</scope>
    <source>
        <strain evidence="6 7">NSJ-46</strain>
    </source>
</reference>
<dbReference type="SMART" id="SM00850">
    <property type="entry name" value="LytTR"/>
    <property type="match status" value="1"/>
</dbReference>
<accession>A0ABR7NC05</accession>
<proteinExistence type="predicted"/>
<protein>
    <recommendedName>
        <fullName evidence="1">Stage 0 sporulation protein A homolog</fullName>
    </recommendedName>
</protein>
<dbReference type="Pfam" id="PF00072">
    <property type="entry name" value="Response_reg"/>
    <property type="match status" value="1"/>
</dbReference>
<dbReference type="PANTHER" id="PTHR37299:SF1">
    <property type="entry name" value="STAGE 0 SPORULATION PROTEIN A HOMOLOG"/>
    <property type="match status" value="1"/>
</dbReference>
<dbReference type="InterPro" id="IPR046947">
    <property type="entry name" value="LytR-like"/>
</dbReference>
<feature type="modified residue" description="4-aspartylphosphate" evidence="3">
    <location>
        <position position="60"/>
    </location>
</feature>
<dbReference type="SUPFAM" id="SSF52172">
    <property type="entry name" value="CheY-like"/>
    <property type="match status" value="1"/>
</dbReference>